<accession>A0A419R582</accession>
<dbReference type="AlphaFoldDB" id="A0A419R582"/>
<feature type="domain" description="Glycosyltransferase 2-like" evidence="1">
    <location>
        <begin position="44"/>
        <end position="159"/>
    </location>
</feature>
<proteinExistence type="predicted"/>
<organism evidence="2 3">
    <name type="scientific">Tsuneonella suprasediminis</name>
    <dbReference type="NCBI Taxonomy" id="2306996"/>
    <lineage>
        <taxon>Bacteria</taxon>
        <taxon>Pseudomonadati</taxon>
        <taxon>Pseudomonadota</taxon>
        <taxon>Alphaproteobacteria</taxon>
        <taxon>Sphingomonadales</taxon>
        <taxon>Erythrobacteraceae</taxon>
        <taxon>Tsuneonella</taxon>
    </lineage>
</organism>
<comment type="caution">
    <text evidence="2">The sequence shown here is derived from an EMBL/GenBank/DDBJ whole genome shotgun (WGS) entry which is preliminary data.</text>
</comment>
<dbReference type="InterPro" id="IPR029044">
    <property type="entry name" value="Nucleotide-diphossugar_trans"/>
</dbReference>
<protein>
    <submittedName>
        <fullName evidence="2">Glycosyltransferase</fullName>
    </submittedName>
</protein>
<dbReference type="EMBL" id="RAHJ01000004">
    <property type="protein sequence ID" value="RJX70861.1"/>
    <property type="molecule type" value="Genomic_DNA"/>
</dbReference>
<dbReference type="Gene3D" id="3.90.550.10">
    <property type="entry name" value="Spore Coat Polysaccharide Biosynthesis Protein SpsA, Chain A"/>
    <property type="match status" value="1"/>
</dbReference>
<reference evidence="2 3" key="1">
    <citation type="submission" date="2018-09" db="EMBL/GenBank/DDBJ databases">
        <title>Altererythrobacter sp.Ery1 and Ery12, the genome sequencing of novel strains in genus Alterythrobacter.</title>
        <authorList>
            <person name="Cheng H."/>
            <person name="Wu Y.-H."/>
            <person name="Fang C."/>
            <person name="Xu X.-W."/>
        </authorList>
    </citation>
    <scope>NUCLEOTIDE SEQUENCE [LARGE SCALE GENOMIC DNA]</scope>
    <source>
        <strain evidence="2 3">Ery12</strain>
    </source>
</reference>
<dbReference type="SUPFAM" id="SSF53448">
    <property type="entry name" value="Nucleotide-diphospho-sugar transferases"/>
    <property type="match status" value="1"/>
</dbReference>
<dbReference type="Pfam" id="PF00535">
    <property type="entry name" value="Glycos_transf_2"/>
    <property type="match status" value="1"/>
</dbReference>
<evidence type="ECO:0000259" key="1">
    <source>
        <dbReference type="Pfam" id="PF00535"/>
    </source>
</evidence>
<sequence>MEQAPLEANGARCYRSIRSCRSQELCVPQAVTITLTRYAEPDALVAEAIRHALAQQGVTGEVLFIEQNMAGGITEQAFAGAPLAFRMIRARLGGLSEARNLAMDHAAHPMVLFLDADAMAAPDWAARLAQTLADNARVAVAGCRIVPGWPGKPPLWAKARVVNDQYSMLDLGTGTFPYHRVVGAGFAVDMAKLPPHMRFDPTLGRREGKLFSGEESEFCARVRAAGLEVVYDGRACVTHVVPPERTRLPWIARRLFYAGHGRAVLGGTPAPSQKPGLADWLTLPLTLPPYALGWLKGKLLG</sequence>
<evidence type="ECO:0000313" key="2">
    <source>
        <dbReference type="EMBL" id="RJX70861.1"/>
    </source>
</evidence>
<dbReference type="Proteomes" id="UP000284322">
    <property type="component" value="Unassembled WGS sequence"/>
</dbReference>
<dbReference type="GO" id="GO:0016740">
    <property type="term" value="F:transferase activity"/>
    <property type="evidence" value="ECO:0007669"/>
    <property type="project" value="UniProtKB-KW"/>
</dbReference>
<dbReference type="OrthoDB" id="6116224at2"/>
<dbReference type="InterPro" id="IPR001173">
    <property type="entry name" value="Glyco_trans_2-like"/>
</dbReference>
<evidence type="ECO:0000313" key="3">
    <source>
        <dbReference type="Proteomes" id="UP000284322"/>
    </source>
</evidence>
<name>A0A419R582_9SPHN</name>
<gene>
    <name evidence="2" type="ORF">D6858_01640</name>
</gene>
<keyword evidence="3" id="KW-1185">Reference proteome</keyword>
<keyword evidence="2" id="KW-0808">Transferase</keyword>